<evidence type="ECO:0000256" key="2">
    <source>
        <dbReference type="ARBA" id="ARBA00022679"/>
    </source>
</evidence>
<dbReference type="InterPro" id="IPR002495">
    <property type="entry name" value="Glyco_trans_8"/>
</dbReference>
<comment type="caution">
    <text evidence="4">The sequence shown here is derived from an EMBL/GenBank/DDBJ whole genome shotgun (WGS) entry which is preliminary data.</text>
</comment>
<dbReference type="Proteomes" id="UP000624041">
    <property type="component" value="Unassembled WGS sequence"/>
</dbReference>
<keyword evidence="2 4" id="KW-0808">Transferase</keyword>
<dbReference type="PANTHER" id="PTHR13778">
    <property type="entry name" value="GLYCOSYLTRANSFERASE 8 DOMAIN-CONTAINING PROTEIN"/>
    <property type="match status" value="1"/>
</dbReference>
<evidence type="ECO:0000256" key="1">
    <source>
        <dbReference type="ARBA" id="ARBA00022676"/>
    </source>
</evidence>
<dbReference type="CDD" id="cd04194">
    <property type="entry name" value="GT8_A4GalT_like"/>
    <property type="match status" value="1"/>
</dbReference>
<dbReference type="InterPro" id="IPR029044">
    <property type="entry name" value="Nucleotide-diphossugar_trans"/>
</dbReference>
<dbReference type="GO" id="GO:0016757">
    <property type="term" value="F:glycosyltransferase activity"/>
    <property type="evidence" value="ECO:0007669"/>
    <property type="project" value="UniProtKB-KW"/>
</dbReference>
<proteinExistence type="predicted"/>
<protein>
    <submittedName>
        <fullName evidence="4">Glycosyl transferase family 8</fullName>
    </submittedName>
</protein>
<dbReference type="SUPFAM" id="SSF53448">
    <property type="entry name" value="Nucleotide-diphospho-sugar transferases"/>
    <property type="match status" value="1"/>
</dbReference>
<evidence type="ECO:0000256" key="3">
    <source>
        <dbReference type="ARBA" id="ARBA00022723"/>
    </source>
</evidence>
<name>A0A918D3A3_9BACI</name>
<reference evidence="4" key="1">
    <citation type="journal article" date="2014" name="Int. J. Syst. Evol. Microbiol.">
        <title>Complete genome sequence of Corynebacterium casei LMG S-19264T (=DSM 44701T), isolated from a smear-ripened cheese.</title>
        <authorList>
            <consortium name="US DOE Joint Genome Institute (JGI-PGF)"/>
            <person name="Walter F."/>
            <person name="Albersmeier A."/>
            <person name="Kalinowski J."/>
            <person name="Ruckert C."/>
        </authorList>
    </citation>
    <scope>NUCLEOTIDE SEQUENCE</scope>
    <source>
        <strain evidence="4">JCM 17251</strain>
    </source>
</reference>
<dbReference type="RefSeq" id="WP_188858079.1">
    <property type="nucleotide sequence ID" value="NZ_BMOS01000020.1"/>
</dbReference>
<dbReference type="GO" id="GO:0046872">
    <property type="term" value="F:metal ion binding"/>
    <property type="evidence" value="ECO:0007669"/>
    <property type="project" value="UniProtKB-KW"/>
</dbReference>
<reference evidence="4" key="2">
    <citation type="submission" date="2020-09" db="EMBL/GenBank/DDBJ databases">
        <authorList>
            <person name="Sun Q."/>
            <person name="Ohkuma M."/>
        </authorList>
    </citation>
    <scope>NUCLEOTIDE SEQUENCE</scope>
    <source>
        <strain evidence="4">JCM 17251</strain>
    </source>
</reference>
<accession>A0A918D3A3</accession>
<evidence type="ECO:0000313" key="4">
    <source>
        <dbReference type="EMBL" id="GGN61430.1"/>
    </source>
</evidence>
<keyword evidence="5" id="KW-1185">Reference proteome</keyword>
<keyword evidence="3" id="KW-0479">Metal-binding</keyword>
<dbReference type="Pfam" id="PF01501">
    <property type="entry name" value="Glyco_transf_8"/>
    <property type="match status" value="1"/>
</dbReference>
<dbReference type="PANTHER" id="PTHR13778:SF47">
    <property type="entry name" value="LIPOPOLYSACCHARIDE 1,3-GALACTOSYLTRANSFERASE"/>
    <property type="match status" value="1"/>
</dbReference>
<organism evidence="4 5">
    <name type="scientific">Oceanobacillus indicireducens</name>
    <dbReference type="NCBI Taxonomy" id="1004261"/>
    <lineage>
        <taxon>Bacteria</taxon>
        <taxon>Bacillati</taxon>
        <taxon>Bacillota</taxon>
        <taxon>Bacilli</taxon>
        <taxon>Bacillales</taxon>
        <taxon>Bacillaceae</taxon>
        <taxon>Oceanobacillus</taxon>
    </lineage>
</organism>
<dbReference type="AlphaFoldDB" id="A0A918D3A3"/>
<dbReference type="EMBL" id="BMOS01000020">
    <property type="protein sequence ID" value="GGN61430.1"/>
    <property type="molecule type" value="Genomic_DNA"/>
</dbReference>
<keyword evidence="1" id="KW-0328">Glycosyltransferase</keyword>
<dbReference type="Gene3D" id="3.90.550.10">
    <property type="entry name" value="Spore Coat Polysaccharide Biosynthesis Protein SpsA, Chain A"/>
    <property type="match status" value="1"/>
</dbReference>
<dbReference type="InterPro" id="IPR050748">
    <property type="entry name" value="Glycosyltrans_8_dom-fam"/>
</dbReference>
<evidence type="ECO:0000313" key="5">
    <source>
        <dbReference type="Proteomes" id="UP000624041"/>
    </source>
</evidence>
<gene>
    <name evidence="4" type="ORF">GCM10007971_26470</name>
</gene>
<sequence length="268" mass="32032">MNILVTLNSNYINPLKTMLKSLFVNNPGESFAIYLMHSSIEDEELDDLMRYIQQEGQELVVITVKEKHFSNAPVVKHFTKEMYYRLLAYQMLPQELDRILYLDPDILVINEIRTLYDMDISEYLYAAAFHDRSILSDINKIRFPGYEIDEYYNSGVLLMNLERQRMEIKEEEIYKFVEENRKKLILPDQDILNGLYSAKIKNIDEILYNFDARFYLYYRLANKNKIDMDYVIHNTAIIHFCGKKKPWHVNYSGKFHSLYKHYERIALG</sequence>